<evidence type="ECO:0000256" key="4">
    <source>
        <dbReference type="SAM" id="MobiDB-lite"/>
    </source>
</evidence>
<feature type="region of interest" description="Disordered" evidence="4">
    <location>
        <begin position="272"/>
        <end position="302"/>
    </location>
</feature>
<evidence type="ECO:0000313" key="6">
    <source>
        <dbReference type="Proteomes" id="UP000664859"/>
    </source>
</evidence>
<dbReference type="SMART" id="SM00368">
    <property type="entry name" value="LRR_RI"/>
    <property type="match status" value="7"/>
</dbReference>
<evidence type="ECO:0000256" key="3">
    <source>
        <dbReference type="ARBA" id="ARBA00022737"/>
    </source>
</evidence>
<gene>
    <name evidence="5" type="ORF">JKP88DRAFT_338969</name>
</gene>
<dbReference type="InterPro" id="IPR001611">
    <property type="entry name" value="Leu-rich_rpt"/>
</dbReference>
<dbReference type="GO" id="GO:0048471">
    <property type="term" value="C:perinuclear region of cytoplasm"/>
    <property type="evidence" value="ECO:0007669"/>
    <property type="project" value="TreeGrafter"/>
</dbReference>
<reference evidence="5" key="1">
    <citation type="submission" date="2021-02" db="EMBL/GenBank/DDBJ databases">
        <title>First Annotated Genome of the Yellow-green Alga Tribonema minus.</title>
        <authorList>
            <person name="Mahan K.M."/>
        </authorList>
    </citation>
    <scope>NUCLEOTIDE SEQUENCE</scope>
    <source>
        <strain evidence="5">UTEX B ZZ1240</strain>
    </source>
</reference>
<accession>A0A836C755</accession>
<dbReference type="PANTHER" id="PTHR24113">
    <property type="entry name" value="RAN GTPASE-ACTIVATING PROTEIN 1"/>
    <property type="match status" value="1"/>
</dbReference>
<dbReference type="Proteomes" id="UP000664859">
    <property type="component" value="Unassembled WGS sequence"/>
</dbReference>
<dbReference type="InterPro" id="IPR027038">
    <property type="entry name" value="RanGap"/>
</dbReference>
<dbReference type="GO" id="GO:0005096">
    <property type="term" value="F:GTPase activator activity"/>
    <property type="evidence" value="ECO:0007669"/>
    <property type="project" value="UniProtKB-KW"/>
</dbReference>
<sequence>MLVLAPVPAARRDVDGVCQALKERAGPVGRLDLTHNVVSLQAALALADIIREHGVRELVLSGSACPAKDAQIAQVVQHLQSQRSCSTNGHQALRLLDLRNTNLGVSGSQSRSPLHHHMLSQIQAGGALASVRELNLSNSFIGGFSGNGATVSILAELLKRAPHLHTLDLSRNRLSGQAVETVVNALLRMCAARPVGAGMRALLLDWNNEMGNKGAFAAGHLLSRCRASMRKLSLASCGLREAAARALAAGASQTQSSHVSGGLDALSISAAHEAAQQQQQQQHQTEAAAEGANHNATAAASAAAAAPAEPGCDVDLSCNHISATGLTFLAHALLHAALPVTALRLRSNDHIGDAAGDPVSALAAFVQALATAPRLRVLDLSGTRVPPQHLLHFAACLRDSWAAGRRPPRPPLAALNLSRCQVGVHNAQALCAALRGAPPPCGHPLRVLCLRQCDVGVGGAAALAQLLRGDARLKFVQLGQRPAGEAGGRAVAAACREMEGTVRVSTDPWPLPLKVTLLLCTALRLPHEAYARVFACLRTPVVRRVEADCG</sequence>
<dbReference type="PANTHER" id="PTHR24113:SF12">
    <property type="entry name" value="RAN GTPASE-ACTIVATING PROTEIN 1"/>
    <property type="match status" value="1"/>
</dbReference>
<organism evidence="5 6">
    <name type="scientific">Tribonema minus</name>
    <dbReference type="NCBI Taxonomy" id="303371"/>
    <lineage>
        <taxon>Eukaryota</taxon>
        <taxon>Sar</taxon>
        <taxon>Stramenopiles</taxon>
        <taxon>Ochrophyta</taxon>
        <taxon>PX clade</taxon>
        <taxon>Xanthophyceae</taxon>
        <taxon>Tribonematales</taxon>
        <taxon>Tribonemataceae</taxon>
        <taxon>Tribonema</taxon>
    </lineage>
</organism>
<dbReference type="Pfam" id="PF13516">
    <property type="entry name" value="LRR_6"/>
    <property type="match status" value="2"/>
</dbReference>
<evidence type="ECO:0000256" key="2">
    <source>
        <dbReference type="ARBA" id="ARBA00022614"/>
    </source>
</evidence>
<proteinExistence type="predicted"/>
<dbReference type="Gene3D" id="3.80.10.10">
    <property type="entry name" value="Ribonuclease Inhibitor"/>
    <property type="match status" value="2"/>
</dbReference>
<dbReference type="InterPro" id="IPR032675">
    <property type="entry name" value="LRR_dom_sf"/>
</dbReference>
<dbReference type="AlphaFoldDB" id="A0A836C755"/>
<dbReference type="GO" id="GO:0005634">
    <property type="term" value="C:nucleus"/>
    <property type="evidence" value="ECO:0007669"/>
    <property type="project" value="TreeGrafter"/>
</dbReference>
<dbReference type="GO" id="GO:0006913">
    <property type="term" value="P:nucleocytoplasmic transport"/>
    <property type="evidence" value="ECO:0007669"/>
    <property type="project" value="TreeGrafter"/>
</dbReference>
<dbReference type="EMBL" id="JAFCMP010000552">
    <property type="protein sequence ID" value="KAG5175209.1"/>
    <property type="molecule type" value="Genomic_DNA"/>
</dbReference>
<evidence type="ECO:0000256" key="1">
    <source>
        <dbReference type="ARBA" id="ARBA00022468"/>
    </source>
</evidence>
<dbReference type="GO" id="GO:0031267">
    <property type="term" value="F:small GTPase binding"/>
    <property type="evidence" value="ECO:0007669"/>
    <property type="project" value="TreeGrafter"/>
</dbReference>
<evidence type="ECO:0000313" key="5">
    <source>
        <dbReference type="EMBL" id="KAG5175209.1"/>
    </source>
</evidence>
<keyword evidence="1" id="KW-0343">GTPase activation</keyword>
<comment type="caution">
    <text evidence="5">The sequence shown here is derived from an EMBL/GenBank/DDBJ whole genome shotgun (WGS) entry which is preliminary data.</text>
</comment>
<protein>
    <submittedName>
        <fullName evidence="5">Uncharacterized protein</fullName>
    </submittedName>
</protein>
<keyword evidence="2" id="KW-0433">Leucine-rich repeat</keyword>
<dbReference type="SUPFAM" id="SSF52047">
    <property type="entry name" value="RNI-like"/>
    <property type="match status" value="2"/>
</dbReference>
<name>A0A836C755_9STRA</name>
<keyword evidence="3" id="KW-0677">Repeat</keyword>
<keyword evidence="6" id="KW-1185">Reference proteome</keyword>
<dbReference type="GO" id="GO:0005829">
    <property type="term" value="C:cytosol"/>
    <property type="evidence" value="ECO:0007669"/>
    <property type="project" value="TreeGrafter"/>
</dbReference>